<dbReference type="InterPro" id="IPR035958">
    <property type="entry name" value="SecB-like_sf"/>
</dbReference>
<organism evidence="5">
    <name type="scientific">Campylobacter sp. CCS1377</name>
    <dbReference type="NCBI Taxonomy" id="3158229"/>
    <lineage>
        <taxon>Bacteria</taxon>
        <taxon>Pseudomonadati</taxon>
        <taxon>Campylobacterota</taxon>
        <taxon>Epsilonproteobacteria</taxon>
        <taxon>Campylobacterales</taxon>
        <taxon>Campylobacteraceae</taxon>
        <taxon>Campylobacter</taxon>
    </lineage>
</organism>
<keyword evidence="2" id="KW-0813">Transport</keyword>
<evidence type="ECO:0000256" key="2">
    <source>
        <dbReference type="ARBA" id="ARBA00022448"/>
    </source>
</evidence>
<keyword evidence="4" id="KW-0811">Translocation</keyword>
<evidence type="ECO:0000256" key="4">
    <source>
        <dbReference type="ARBA" id="ARBA00023010"/>
    </source>
</evidence>
<proteinExistence type="inferred from homology"/>
<evidence type="ECO:0000256" key="1">
    <source>
        <dbReference type="ARBA" id="ARBA00009990"/>
    </source>
</evidence>
<dbReference type="Gene3D" id="3.10.420.10">
    <property type="entry name" value="SecB-like"/>
    <property type="match status" value="1"/>
</dbReference>
<gene>
    <name evidence="5" type="ORF">AAH949_04970</name>
</gene>
<dbReference type="GO" id="GO:0051262">
    <property type="term" value="P:protein tetramerization"/>
    <property type="evidence" value="ECO:0007669"/>
    <property type="project" value="InterPro"/>
</dbReference>
<keyword evidence="3" id="KW-0653">Protein transport</keyword>
<dbReference type="EMBL" id="CP155620">
    <property type="protein sequence ID" value="XBJ28460.1"/>
    <property type="molecule type" value="Genomic_DNA"/>
</dbReference>
<dbReference type="InterPro" id="IPR003708">
    <property type="entry name" value="SecB"/>
</dbReference>
<protein>
    <submittedName>
        <fullName evidence="5">Protein-export chaperone SecB</fullName>
    </submittedName>
</protein>
<dbReference type="SUPFAM" id="SSF54611">
    <property type="entry name" value="SecB-like"/>
    <property type="match status" value="1"/>
</dbReference>
<reference evidence="5" key="1">
    <citation type="submission" date="2024-05" db="EMBL/GenBank/DDBJ databases">
        <title>Campylobacter coli isolated from environmental waters in Slovenia.</title>
        <authorList>
            <person name="Zautner A.E."/>
            <person name="Bunk B."/>
            <person name="Riedel T."/>
            <person name="Sproeer C."/>
        </authorList>
    </citation>
    <scope>NUCLEOTIDE SEQUENCE</scope>
    <source>
        <strain evidence="5">CCS1377</strain>
    </source>
</reference>
<dbReference type="GO" id="GO:0051082">
    <property type="term" value="F:unfolded protein binding"/>
    <property type="evidence" value="ECO:0007669"/>
    <property type="project" value="InterPro"/>
</dbReference>
<sequence length="142" mass="16448">MSKIKQGAFQISSIEIKKFNFEQNPEIKESDIDKFEFNKTMGAIAQKKDDKEKDKFLIQLDLNIKANSSDKNIYKISTSILSLIQFEVKDEQNKFLLNNAVAIMFSYLRPIIAQITMLSGFSPYHLQPVSFEEFEVKIINDK</sequence>
<dbReference type="GO" id="GO:0015031">
    <property type="term" value="P:protein transport"/>
    <property type="evidence" value="ECO:0007669"/>
    <property type="project" value="UniProtKB-KW"/>
</dbReference>
<evidence type="ECO:0000256" key="3">
    <source>
        <dbReference type="ARBA" id="ARBA00022927"/>
    </source>
</evidence>
<dbReference type="AlphaFoldDB" id="A0AAU7E3J7"/>
<evidence type="ECO:0000313" key="5">
    <source>
        <dbReference type="EMBL" id="XBJ28460.1"/>
    </source>
</evidence>
<dbReference type="Pfam" id="PF02556">
    <property type="entry name" value="SecB"/>
    <property type="match status" value="1"/>
</dbReference>
<comment type="similarity">
    <text evidence="1">Belongs to the SecB family.</text>
</comment>
<accession>A0AAU7E3J7</accession>
<name>A0AAU7E3J7_9BACT</name>
<dbReference type="RefSeq" id="WP_348518090.1">
    <property type="nucleotide sequence ID" value="NZ_CP155620.1"/>
</dbReference>